<name>A0A2S0REX2_9FLAO</name>
<dbReference type="OrthoDB" id="9800801at2"/>
<gene>
    <name evidence="1" type="ORF">HYN48_09570</name>
</gene>
<accession>A0A2S0REX2</accession>
<organism evidence="1 2">
    <name type="scientific">Flavobacterium magnum</name>
    <dbReference type="NCBI Taxonomy" id="2162713"/>
    <lineage>
        <taxon>Bacteria</taxon>
        <taxon>Pseudomonadati</taxon>
        <taxon>Bacteroidota</taxon>
        <taxon>Flavobacteriia</taxon>
        <taxon>Flavobacteriales</taxon>
        <taxon>Flavobacteriaceae</taxon>
        <taxon>Flavobacterium</taxon>
    </lineage>
</organism>
<dbReference type="Proteomes" id="UP000244193">
    <property type="component" value="Chromosome"/>
</dbReference>
<evidence type="ECO:0000313" key="2">
    <source>
        <dbReference type="Proteomes" id="UP000244193"/>
    </source>
</evidence>
<dbReference type="AlphaFoldDB" id="A0A2S0REX2"/>
<reference evidence="1 2" key="1">
    <citation type="submission" date="2018-04" db="EMBL/GenBank/DDBJ databases">
        <title>Genome sequencing of Flavobacterium sp. HYN0048.</title>
        <authorList>
            <person name="Yi H."/>
            <person name="Baek C."/>
        </authorList>
    </citation>
    <scope>NUCLEOTIDE SEQUENCE [LARGE SCALE GENOMIC DNA]</scope>
    <source>
        <strain evidence="1 2">HYN0048</strain>
    </source>
</reference>
<dbReference type="Gene3D" id="3.40.50.150">
    <property type="entry name" value="Vaccinia Virus protein VP39"/>
    <property type="match status" value="2"/>
</dbReference>
<protein>
    <submittedName>
        <fullName evidence="1">DNA modification methylase</fullName>
    </submittedName>
</protein>
<keyword evidence="1" id="KW-0808">Transferase</keyword>
<dbReference type="KEGG" id="fmg:HYN48_09570"/>
<dbReference type="SUPFAM" id="SSF53335">
    <property type="entry name" value="S-adenosyl-L-methionine-dependent methyltransferases"/>
    <property type="match status" value="1"/>
</dbReference>
<dbReference type="RefSeq" id="WP_108371070.1">
    <property type="nucleotide sequence ID" value="NZ_CP028811.1"/>
</dbReference>
<dbReference type="GO" id="GO:0008168">
    <property type="term" value="F:methyltransferase activity"/>
    <property type="evidence" value="ECO:0007669"/>
    <property type="project" value="UniProtKB-KW"/>
</dbReference>
<dbReference type="GO" id="GO:0032259">
    <property type="term" value="P:methylation"/>
    <property type="evidence" value="ECO:0007669"/>
    <property type="project" value="UniProtKB-KW"/>
</dbReference>
<keyword evidence="1" id="KW-0489">Methyltransferase</keyword>
<keyword evidence="2" id="KW-1185">Reference proteome</keyword>
<dbReference type="InterPro" id="IPR029063">
    <property type="entry name" value="SAM-dependent_MTases_sf"/>
</dbReference>
<dbReference type="EMBL" id="CP028811">
    <property type="protein sequence ID" value="AWA30313.1"/>
    <property type="molecule type" value="Genomic_DNA"/>
</dbReference>
<sequence length="438" mass="50264">MMENISISQTLAAIKSEILNGENHDKREFIRKLLNYPAMMVPSVQESIINALITFLPKDSSLIDPFMGAGNTLVAGMKYGFNVFGQDINPLSVLIGQVKTACYDEKELHEANVRIQAKIKEDVTTIIDVNFKNIGKWFKPEVLCELSRIRRAILTENDYKIRKFFWVTLAETVRLTSNDRTSTFKMHIRSEEDINTRSISPIKIFANTCKKSIADICDFMSVLNKNKRLTGCAYNKKAEVIWGNSLDSIKTDKKYQLLLTSPPYGDNHTTVTYGQFSYLPLQWIPVEEIDITISINYRDIITQIDTESLGGSSKPRIWIEEELFAKSKTLKNYFDSLDKSEKLRAQKVINFTDDLDKTIDKILLKLDKNAFQVWTLGNRYVNNREVKNDLIITELLHSKGAEIITDLHRDILSKRMPGRNNFSNTMTKEKILIFKTCS</sequence>
<evidence type="ECO:0000313" key="1">
    <source>
        <dbReference type="EMBL" id="AWA30313.1"/>
    </source>
</evidence>
<proteinExistence type="predicted"/>
<dbReference type="REBASE" id="248729">
    <property type="entry name" value="M.Fsp0048ORF9570P"/>
</dbReference>